<dbReference type="EMBL" id="MN740983">
    <property type="protein sequence ID" value="QHU21178.1"/>
    <property type="molecule type" value="Genomic_DNA"/>
</dbReference>
<protein>
    <submittedName>
        <fullName evidence="2">Uncharacterized protein</fullName>
    </submittedName>
</protein>
<evidence type="ECO:0000256" key="1">
    <source>
        <dbReference type="SAM" id="Phobius"/>
    </source>
</evidence>
<name>A0A6C0KXW7_9ZZZZ</name>
<keyword evidence="1" id="KW-0472">Membrane</keyword>
<keyword evidence="1" id="KW-1133">Transmembrane helix</keyword>
<keyword evidence="1" id="KW-0812">Transmembrane</keyword>
<evidence type="ECO:0000313" key="2">
    <source>
        <dbReference type="EMBL" id="QHU21178.1"/>
    </source>
</evidence>
<dbReference type="AlphaFoldDB" id="A0A6C0KXW7"/>
<accession>A0A6C0KXW7</accession>
<reference evidence="2" key="1">
    <citation type="journal article" date="2020" name="Nature">
        <title>Giant virus diversity and host interactions through global metagenomics.</title>
        <authorList>
            <person name="Schulz F."/>
            <person name="Roux S."/>
            <person name="Paez-Espino D."/>
            <person name="Jungbluth S."/>
            <person name="Walsh D.A."/>
            <person name="Denef V.J."/>
            <person name="McMahon K.D."/>
            <person name="Konstantinidis K.T."/>
            <person name="Eloe-Fadrosh E.A."/>
            <person name="Kyrpides N.C."/>
            <person name="Woyke T."/>
        </authorList>
    </citation>
    <scope>NUCLEOTIDE SEQUENCE</scope>
    <source>
        <strain evidence="2">GVMAG-S-3300013094-100</strain>
    </source>
</reference>
<proteinExistence type="predicted"/>
<sequence>MYIFVYIYYYVYLLSIFGIVYTNKIYKENKKNNEIIYK</sequence>
<organism evidence="2">
    <name type="scientific">viral metagenome</name>
    <dbReference type="NCBI Taxonomy" id="1070528"/>
    <lineage>
        <taxon>unclassified sequences</taxon>
        <taxon>metagenomes</taxon>
        <taxon>organismal metagenomes</taxon>
    </lineage>
</organism>
<feature type="transmembrane region" description="Helical" evidence="1">
    <location>
        <begin position="6"/>
        <end position="23"/>
    </location>
</feature>